<dbReference type="Proteomes" id="UP000799423">
    <property type="component" value="Unassembled WGS sequence"/>
</dbReference>
<protein>
    <submittedName>
        <fullName evidence="1">Uncharacterized protein</fullName>
    </submittedName>
</protein>
<gene>
    <name evidence="1" type="ORF">T440DRAFT_142273</name>
</gene>
<evidence type="ECO:0000313" key="1">
    <source>
        <dbReference type="EMBL" id="KAF2848946.1"/>
    </source>
</evidence>
<accession>A0A6A7B084</accession>
<dbReference type="AlphaFoldDB" id="A0A6A7B084"/>
<name>A0A6A7B084_9PLEO</name>
<evidence type="ECO:0000313" key="2">
    <source>
        <dbReference type="Proteomes" id="UP000799423"/>
    </source>
</evidence>
<reference evidence="1" key="1">
    <citation type="submission" date="2020-01" db="EMBL/GenBank/DDBJ databases">
        <authorList>
            <consortium name="DOE Joint Genome Institute"/>
            <person name="Haridas S."/>
            <person name="Albert R."/>
            <person name="Binder M."/>
            <person name="Bloem J."/>
            <person name="Labutti K."/>
            <person name="Salamov A."/>
            <person name="Andreopoulos B."/>
            <person name="Baker S.E."/>
            <person name="Barry K."/>
            <person name="Bills G."/>
            <person name="Bluhm B.H."/>
            <person name="Cannon C."/>
            <person name="Castanera R."/>
            <person name="Culley D.E."/>
            <person name="Daum C."/>
            <person name="Ezra D."/>
            <person name="Gonzalez J.B."/>
            <person name="Henrissat B."/>
            <person name="Kuo A."/>
            <person name="Liang C."/>
            <person name="Lipzen A."/>
            <person name="Lutzoni F."/>
            <person name="Magnuson J."/>
            <person name="Mondo S."/>
            <person name="Nolan M."/>
            <person name="Ohm R."/>
            <person name="Pangilinan J."/>
            <person name="Park H.-J."/>
            <person name="Ramirez L."/>
            <person name="Alfaro M."/>
            <person name="Sun H."/>
            <person name="Tritt A."/>
            <person name="Yoshinaga Y."/>
            <person name="Zwiers L.-H."/>
            <person name="Turgeon B.G."/>
            <person name="Goodwin S.B."/>
            <person name="Spatafora J.W."/>
            <person name="Crous P.W."/>
            <person name="Grigoriev I.V."/>
        </authorList>
    </citation>
    <scope>NUCLEOTIDE SEQUENCE</scope>
    <source>
        <strain evidence="1">IPT5</strain>
    </source>
</reference>
<dbReference type="EMBL" id="MU006314">
    <property type="protein sequence ID" value="KAF2848946.1"/>
    <property type="molecule type" value="Genomic_DNA"/>
</dbReference>
<keyword evidence="2" id="KW-1185">Reference proteome</keyword>
<organism evidence="1 2">
    <name type="scientific">Plenodomus tracheiphilus IPT5</name>
    <dbReference type="NCBI Taxonomy" id="1408161"/>
    <lineage>
        <taxon>Eukaryota</taxon>
        <taxon>Fungi</taxon>
        <taxon>Dikarya</taxon>
        <taxon>Ascomycota</taxon>
        <taxon>Pezizomycotina</taxon>
        <taxon>Dothideomycetes</taxon>
        <taxon>Pleosporomycetidae</taxon>
        <taxon>Pleosporales</taxon>
        <taxon>Pleosporineae</taxon>
        <taxon>Leptosphaeriaceae</taxon>
        <taxon>Plenodomus</taxon>
    </lineage>
</organism>
<proteinExistence type="predicted"/>
<sequence length="150" mass="16670">MRTRTQDPTLQKSESWDDDGHGTIYPVFAGLTCAALVSVQTYTNLSLSLYLSLSLSPRFAHCMAAPTAHNDVVLGAGFGEIACLGICEYPRFYSIYVWFSSIDSKRTDNISSRLSYRSRTAGVKVWFQSLASDEEEGMSHLVKKKASVWV</sequence>